<gene>
    <name evidence="1" type="ORF">FDQ92_08385</name>
</gene>
<reference evidence="1 2" key="1">
    <citation type="submission" date="2019-05" db="EMBL/GenBank/DDBJ databases">
        <title>The Complete Genome Sequence of the n-alkane-degrading Desulfoglaeba alkanexedens ALDC reveals multiple alkylsuccinate synthase gene clusters.</title>
        <authorList>
            <person name="Callaghan A.V."/>
            <person name="Davidova I.A."/>
            <person name="Duncan K.E."/>
            <person name="Morris B."/>
            <person name="McInerney M.J."/>
        </authorList>
    </citation>
    <scope>NUCLEOTIDE SEQUENCE [LARGE SCALE GENOMIC DNA]</scope>
    <source>
        <strain evidence="1 2">ALDC</strain>
    </source>
</reference>
<proteinExistence type="predicted"/>
<dbReference type="EMBL" id="CP040098">
    <property type="protein sequence ID" value="QCQ22174.1"/>
    <property type="molecule type" value="Genomic_DNA"/>
</dbReference>
<dbReference type="AlphaFoldDB" id="A0A4P8L348"/>
<name>A0A4P8L348_9BACT</name>
<accession>A0A4P8L348</accession>
<sequence length="255" mass="28188">MSDFDRAVPPGGEGVITLKVDLRGYHGRVAKGATVFTNDPKSPRLALLIKGTVRPVIEVKPVPSVVFRGVAKALTEQSLDLISRSGPFHIQKVETDLGDRVEFRLETVTEGTHYRLVVANRASSGNYQGMLTCFTDHPQKPKIQVRVTGVIEGVIGIRPTNVLVGRLNAQSPPRSGSILIVNNEDRPFRITQLTFDDRLLSIRQQPLPEGQGYTLQVEPKLEHVPKGTQQHATLTLATDAEPDRRHQIDVFVVNR</sequence>
<dbReference type="OrthoDB" id="5419858at2"/>
<evidence type="ECO:0000313" key="2">
    <source>
        <dbReference type="Proteomes" id="UP000298602"/>
    </source>
</evidence>
<keyword evidence="2" id="KW-1185">Reference proteome</keyword>
<dbReference type="RefSeq" id="WP_137424143.1">
    <property type="nucleotide sequence ID" value="NZ_CP040098.1"/>
</dbReference>
<dbReference type="PANTHER" id="PTHR37833">
    <property type="entry name" value="LIPOPROTEIN-RELATED"/>
    <property type="match status" value="1"/>
</dbReference>
<dbReference type="Proteomes" id="UP000298602">
    <property type="component" value="Chromosome"/>
</dbReference>
<evidence type="ECO:0000313" key="1">
    <source>
        <dbReference type="EMBL" id="QCQ22174.1"/>
    </source>
</evidence>
<reference evidence="1 2" key="2">
    <citation type="submission" date="2019-05" db="EMBL/GenBank/DDBJ databases">
        <authorList>
            <person name="Suflita J.M."/>
            <person name="Marks C.R."/>
        </authorList>
    </citation>
    <scope>NUCLEOTIDE SEQUENCE [LARGE SCALE GENOMIC DNA]</scope>
    <source>
        <strain evidence="1 2">ALDC</strain>
    </source>
</reference>
<organism evidence="1 2">
    <name type="scientific">Desulfoglaeba alkanexedens ALDC</name>
    <dbReference type="NCBI Taxonomy" id="980445"/>
    <lineage>
        <taxon>Bacteria</taxon>
        <taxon>Pseudomonadati</taxon>
        <taxon>Thermodesulfobacteriota</taxon>
        <taxon>Syntrophobacteria</taxon>
        <taxon>Syntrophobacterales</taxon>
        <taxon>Syntrophobacteraceae</taxon>
        <taxon>Desulfoglaeba</taxon>
    </lineage>
</organism>
<dbReference type="KEGG" id="dax:FDQ92_08385"/>
<dbReference type="PANTHER" id="PTHR37833:SF1">
    <property type="entry name" value="SIGNAL PEPTIDE PROTEIN"/>
    <property type="match status" value="1"/>
</dbReference>
<protein>
    <submittedName>
        <fullName evidence="1">DUF1573 domain-containing protein</fullName>
    </submittedName>
</protein>